<keyword evidence="2" id="KW-1185">Reference proteome</keyword>
<proteinExistence type="predicted"/>
<evidence type="ECO:0000313" key="2">
    <source>
        <dbReference type="Proteomes" id="UP001163603"/>
    </source>
</evidence>
<protein>
    <submittedName>
        <fullName evidence="1">Uncharacterized protein</fullName>
    </submittedName>
</protein>
<sequence length="573" mass="64611">MASGSTYLIVRPEQGGILDLAKYLVLGDIRSGVKFLEFENPSGAEQLPVGDHRWVIVVSIIARKIIGFFGKPLEYTGYVVDFFLNLLSQNGNLLGLLYNLLHGKVVIPRRGTQTFLSTIGHLDGRIDLYKGQDLVEQLICDSDSGQSSVNLKMGNRALMDLCIMASKLAYENAEVVKDVVHHWKASYSISMHFVDFYNCWNDFQKEMSTQVFILCDKPKDASLILISFRGTEPFDADDWSTDFDYSWYEIPKLGKVHMGFLEALGLGNRTNAETFQYHLQSKAANFSLSKSDDVTGNSSKGPESIPPRTEFGLEKNGSDHSFDSEELASTVIPPEALEVTAYYAVKSKLKSLLKDHKNAKFVVTGHSLGGALATLFPAVLLLHEEMEIMQKLLGLYTFGQPRVGNRQLVSFMEAHLDSPVPKYFRVVYCNDLVPRLPYDDKTFLYKHFGVCLYYDSFYVEQFLLFIVMTCIFSTACILKKVDEEPNKNFFGLRYLIPEHLNAVWELIRSLTMGYTYGPEYKEGWFSILLRILGLALPGISAHCPTNYVNSVRLGKERVVQMSSLERASFLNDG</sequence>
<evidence type="ECO:0000313" key="1">
    <source>
        <dbReference type="EMBL" id="KAJ0007742.1"/>
    </source>
</evidence>
<dbReference type="EMBL" id="CM047750">
    <property type="protein sequence ID" value="KAJ0007742.1"/>
    <property type="molecule type" value="Genomic_DNA"/>
</dbReference>
<accession>A0ACC0WZR0</accession>
<name>A0ACC0WZR0_9ROSI</name>
<organism evidence="1 2">
    <name type="scientific">Pistacia integerrima</name>
    <dbReference type="NCBI Taxonomy" id="434235"/>
    <lineage>
        <taxon>Eukaryota</taxon>
        <taxon>Viridiplantae</taxon>
        <taxon>Streptophyta</taxon>
        <taxon>Embryophyta</taxon>
        <taxon>Tracheophyta</taxon>
        <taxon>Spermatophyta</taxon>
        <taxon>Magnoliopsida</taxon>
        <taxon>eudicotyledons</taxon>
        <taxon>Gunneridae</taxon>
        <taxon>Pentapetalae</taxon>
        <taxon>rosids</taxon>
        <taxon>malvids</taxon>
        <taxon>Sapindales</taxon>
        <taxon>Anacardiaceae</taxon>
        <taxon>Pistacia</taxon>
    </lineage>
</organism>
<gene>
    <name evidence="1" type="ORF">Pint_29472</name>
</gene>
<dbReference type="Proteomes" id="UP001163603">
    <property type="component" value="Chromosome 15"/>
</dbReference>
<reference evidence="2" key="1">
    <citation type="journal article" date="2023" name="G3 (Bethesda)">
        <title>Genome assembly and association tests identify interacting loci associated with vigor, precocity, and sex in interspecific pistachio rootstocks.</title>
        <authorList>
            <person name="Palmer W."/>
            <person name="Jacygrad E."/>
            <person name="Sagayaradj S."/>
            <person name="Cavanaugh K."/>
            <person name="Han R."/>
            <person name="Bertier L."/>
            <person name="Beede B."/>
            <person name="Kafkas S."/>
            <person name="Golino D."/>
            <person name="Preece J."/>
            <person name="Michelmore R."/>
        </authorList>
    </citation>
    <scope>NUCLEOTIDE SEQUENCE [LARGE SCALE GENOMIC DNA]</scope>
</reference>
<comment type="caution">
    <text evidence="1">The sequence shown here is derived from an EMBL/GenBank/DDBJ whole genome shotgun (WGS) entry which is preliminary data.</text>
</comment>